<accession>A0A8X6LZN5</accession>
<protein>
    <submittedName>
        <fullName evidence="1">Uncharacterized protein</fullName>
    </submittedName>
</protein>
<keyword evidence="2" id="KW-1185">Reference proteome</keyword>
<reference evidence="1" key="1">
    <citation type="submission" date="2020-07" db="EMBL/GenBank/DDBJ databases">
        <title>Multicomponent nature underlies the extraordinary mechanical properties of spider dragline silk.</title>
        <authorList>
            <person name="Kono N."/>
            <person name="Nakamura H."/>
            <person name="Mori M."/>
            <person name="Yoshida Y."/>
            <person name="Ohtoshi R."/>
            <person name="Malay A.D."/>
            <person name="Moran D.A.P."/>
            <person name="Tomita M."/>
            <person name="Numata K."/>
            <person name="Arakawa K."/>
        </authorList>
    </citation>
    <scope>NUCLEOTIDE SEQUENCE</scope>
</reference>
<comment type="caution">
    <text evidence="1">The sequence shown here is derived from an EMBL/GenBank/DDBJ whole genome shotgun (WGS) entry which is preliminary data.</text>
</comment>
<dbReference type="Proteomes" id="UP000887116">
    <property type="component" value="Unassembled WGS sequence"/>
</dbReference>
<gene>
    <name evidence="1" type="ORF">TNCT_641961</name>
</gene>
<dbReference type="EMBL" id="BMAO01028674">
    <property type="protein sequence ID" value="GFR26577.1"/>
    <property type="molecule type" value="Genomic_DNA"/>
</dbReference>
<evidence type="ECO:0000313" key="1">
    <source>
        <dbReference type="EMBL" id="GFR26577.1"/>
    </source>
</evidence>
<sequence>MERELQFEIMFTIPYSSTVGSKFQAMCRDEQRSGRPVCVTDLVMCQIEKLMDEDRQLTLLEQERRNAQQTHQVMSTLCTSCHSLHRDGHIALYTNIIN</sequence>
<organism evidence="1 2">
    <name type="scientific">Trichonephila clavata</name>
    <name type="common">Joro spider</name>
    <name type="synonym">Nephila clavata</name>
    <dbReference type="NCBI Taxonomy" id="2740835"/>
    <lineage>
        <taxon>Eukaryota</taxon>
        <taxon>Metazoa</taxon>
        <taxon>Ecdysozoa</taxon>
        <taxon>Arthropoda</taxon>
        <taxon>Chelicerata</taxon>
        <taxon>Arachnida</taxon>
        <taxon>Araneae</taxon>
        <taxon>Araneomorphae</taxon>
        <taxon>Entelegynae</taxon>
        <taxon>Araneoidea</taxon>
        <taxon>Nephilidae</taxon>
        <taxon>Trichonephila</taxon>
    </lineage>
</organism>
<dbReference type="AlphaFoldDB" id="A0A8X6LZN5"/>
<evidence type="ECO:0000313" key="2">
    <source>
        <dbReference type="Proteomes" id="UP000887116"/>
    </source>
</evidence>
<name>A0A8X6LZN5_TRICU</name>
<proteinExistence type="predicted"/>